<dbReference type="EMBL" id="JAAZON010000289">
    <property type="protein sequence ID" value="NMC62823.1"/>
    <property type="molecule type" value="Genomic_DNA"/>
</dbReference>
<gene>
    <name evidence="1" type="ORF">GYA55_06600</name>
</gene>
<reference evidence="1 2" key="1">
    <citation type="journal article" date="2020" name="Biotechnol. Biofuels">
        <title>New insights from the biogas microbiome by comprehensive genome-resolved metagenomics of nearly 1600 species originating from multiple anaerobic digesters.</title>
        <authorList>
            <person name="Campanaro S."/>
            <person name="Treu L."/>
            <person name="Rodriguez-R L.M."/>
            <person name="Kovalovszki A."/>
            <person name="Ziels R.M."/>
            <person name="Maus I."/>
            <person name="Zhu X."/>
            <person name="Kougias P.G."/>
            <person name="Basile A."/>
            <person name="Luo G."/>
            <person name="Schluter A."/>
            <person name="Konstantinidis K.T."/>
            <person name="Angelidaki I."/>
        </authorList>
    </citation>
    <scope>NUCLEOTIDE SEQUENCE [LARGE SCALE GENOMIC DNA]</scope>
    <source>
        <strain evidence="1">AS27yjCOA_65</strain>
    </source>
</reference>
<evidence type="ECO:0000313" key="1">
    <source>
        <dbReference type="EMBL" id="NMC62823.1"/>
    </source>
</evidence>
<protein>
    <submittedName>
        <fullName evidence="1">Uncharacterized protein</fullName>
    </submittedName>
</protein>
<comment type="caution">
    <text evidence="1">The sequence shown here is derived from an EMBL/GenBank/DDBJ whole genome shotgun (WGS) entry which is preliminary data.</text>
</comment>
<dbReference type="AlphaFoldDB" id="A0A7X9FS18"/>
<sequence>MYVGGITFLINKSFGRLQLIPESTGLRFFYVPVIEGVDAPDSLGFLDLLVPIDAIGGLWATAKAFLFGVESLDENVILKGNESSEDSDILIKLYRDKPRGAHGKLTGEETSWLRIVTGRSEEERRRVKLGPRDLLCLELACSTVMTLAAEAKTHKPEHV</sequence>
<dbReference type="Proteomes" id="UP000524246">
    <property type="component" value="Unassembled WGS sequence"/>
</dbReference>
<proteinExistence type="predicted"/>
<name>A0A7X9FS18_9DELT</name>
<evidence type="ECO:0000313" key="2">
    <source>
        <dbReference type="Proteomes" id="UP000524246"/>
    </source>
</evidence>
<accession>A0A7X9FS18</accession>
<organism evidence="1 2">
    <name type="scientific">SAR324 cluster bacterium</name>
    <dbReference type="NCBI Taxonomy" id="2024889"/>
    <lineage>
        <taxon>Bacteria</taxon>
        <taxon>Deltaproteobacteria</taxon>
        <taxon>SAR324 cluster</taxon>
    </lineage>
</organism>